<dbReference type="STRING" id="523831.SEHO0A_04107"/>
<evidence type="ECO:0000313" key="8">
    <source>
        <dbReference type="Proteomes" id="UP000236163"/>
    </source>
</evidence>
<dbReference type="InterPro" id="IPR006665">
    <property type="entry name" value="OmpA-like"/>
</dbReference>
<dbReference type="AlphaFoldDB" id="A0A1J6YKQ2"/>
<name>A0A1J6YKQ2_SALHO</name>
<keyword evidence="3 5" id="KW-0472">Membrane</keyword>
<dbReference type="PANTHER" id="PTHR30329:SF21">
    <property type="entry name" value="LIPOPROTEIN YIAD-RELATED"/>
    <property type="match status" value="1"/>
</dbReference>
<sequence>MKIYAGKLLILAGVLTLFGCQQNPSHPGKDGSIKEIIWPAPARAKLGSGQGIFPTPESITLLDKGMTKDQVYLLLGRPHFDEGLFSVLEWDYLLHFRTPGYGPHGVTTCQLKIIYNSDKRVSGIYWRSVDSENIICPPILHEKEETSRYTLNADILFRLNEYQLNMSDKNSQNNLDKIISSIRERGKYSSISVYGYADRQGTHQHNMKLSALRAEYVKKYLVSKGFPEDKIFTKGMGEAVPETSCPGLINEKLTECLHPDRKVTVIVTPVINNRK</sequence>
<proteinExistence type="predicted"/>
<dbReference type="Proteomes" id="UP000236163">
    <property type="component" value="Unassembled WGS sequence"/>
</dbReference>
<keyword evidence="4" id="KW-0998">Cell outer membrane</keyword>
<dbReference type="PANTHER" id="PTHR30329">
    <property type="entry name" value="STATOR ELEMENT OF FLAGELLAR MOTOR COMPLEX"/>
    <property type="match status" value="1"/>
</dbReference>
<dbReference type="CDD" id="cd07185">
    <property type="entry name" value="OmpA_C-like"/>
    <property type="match status" value="1"/>
</dbReference>
<dbReference type="InterPro" id="IPR036737">
    <property type="entry name" value="OmpA-like_sf"/>
</dbReference>
<dbReference type="InterPro" id="IPR007450">
    <property type="entry name" value="BamE_dom"/>
</dbReference>
<dbReference type="InterPro" id="IPR050330">
    <property type="entry name" value="Bact_OuterMem_StrucFunc"/>
</dbReference>
<gene>
    <name evidence="7" type="ORF">RK55_005730</name>
</gene>
<comment type="caution">
    <text evidence="7">The sequence shown here is derived from an EMBL/GenBank/DDBJ whole genome shotgun (WGS) entry which is preliminary data.</text>
</comment>
<dbReference type="PROSITE" id="PS51257">
    <property type="entry name" value="PROKAR_LIPOPROTEIN"/>
    <property type="match status" value="1"/>
</dbReference>
<dbReference type="EMBL" id="JWSP02000004">
    <property type="protein sequence ID" value="PNO32735.1"/>
    <property type="molecule type" value="Genomic_DNA"/>
</dbReference>
<dbReference type="PRINTS" id="PR01021">
    <property type="entry name" value="OMPADOMAIN"/>
</dbReference>
<evidence type="ECO:0000259" key="6">
    <source>
        <dbReference type="PROSITE" id="PS51123"/>
    </source>
</evidence>
<keyword evidence="2" id="KW-0732">Signal</keyword>
<dbReference type="PROSITE" id="PS51123">
    <property type="entry name" value="OMPA_2"/>
    <property type="match status" value="1"/>
</dbReference>
<evidence type="ECO:0000256" key="2">
    <source>
        <dbReference type="ARBA" id="ARBA00022729"/>
    </source>
</evidence>
<dbReference type="Pfam" id="PF04355">
    <property type="entry name" value="BamE"/>
    <property type="match status" value="1"/>
</dbReference>
<dbReference type="Pfam" id="PF00691">
    <property type="entry name" value="OmpA"/>
    <property type="match status" value="1"/>
</dbReference>
<dbReference type="InterPro" id="IPR006664">
    <property type="entry name" value="OMP_bac"/>
</dbReference>
<dbReference type="Gene3D" id="3.30.1330.60">
    <property type="entry name" value="OmpA-like domain"/>
    <property type="match status" value="1"/>
</dbReference>
<evidence type="ECO:0000313" key="7">
    <source>
        <dbReference type="EMBL" id="PNO32735.1"/>
    </source>
</evidence>
<dbReference type="GO" id="GO:0015288">
    <property type="term" value="F:porin activity"/>
    <property type="evidence" value="ECO:0007669"/>
    <property type="project" value="InterPro"/>
</dbReference>
<organism evidence="7 8">
    <name type="scientific">Salmonella enterica subsp. houtenae serovar 50:g,z51:-</name>
    <dbReference type="NCBI Taxonomy" id="1173947"/>
    <lineage>
        <taxon>Bacteria</taxon>
        <taxon>Pseudomonadati</taxon>
        <taxon>Pseudomonadota</taxon>
        <taxon>Gammaproteobacteria</taxon>
        <taxon>Enterobacterales</taxon>
        <taxon>Enterobacteriaceae</taxon>
        <taxon>Salmonella</taxon>
    </lineage>
</organism>
<reference evidence="8" key="1">
    <citation type="submission" date="2017-12" db="EMBL/GenBank/DDBJ databases">
        <title>FDA dAtabase for Regulatory Grade micrObial Sequences (FDA-ARGOS): Supporting development and validation of Infectious Disease Dx tests.</title>
        <authorList>
            <person name="Sichtig H."/>
            <person name="Tallon L."/>
            <person name="Sadzewicz L."/>
            <person name="Sengamalay N."/>
            <person name="Nagaraj S."/>
            <person name="Vavikolanu K."/>
            <person name="Aluvathingal J."/>
            <person name="Nadendla S."/>
            <person name="Pirone D.C."/>
            <person name="Hoffman M."/>
            <person name="Muruvanda T."/>
            <person name="Allard M."/>
            <person name="Evans P."/>
        </authorList>
    </citation>
    <scope>NUCLEOTIDE SEQUENCE [LARGE SCALE GENOMIC DNA]</scope>
    <source>
        <strain evidence="8">FDAARGOS_55</strain>
    </source>
</reference>
<dbReference type="Gene3D" id="3.30.1450.10">
    <property type="match status" value="1"/>
</dbReference>
<dbReference type="SUPFAM" id="SSF103088">
    <property type="entry name" value="OmpA-like"/>
    <property type="match status" value="1"/>
</dbReference>
<protein>
    <recommendedName>
        <fullName evidence="6">OmpA-like domain-containing protein</fullName>
    </recommendedName>
</protein>
<dbReference type="InterPro" id="IPR037873">
    <property type="entry name" value="BamE-like"/>
</dbReference>
<dbReference type="GO" id="GO:0009279">
    <property type="term" value="C:cell outer membrane"/>
    <property type="evidence" value="ECO:0007669"/>
    <property type="project" value="UniProtKB-SubCell"/>
</dbReference>
<evidence type="ECO:0000256" key="5">
    <source>
        <dbReference type="PROSITE-ProRule" id="PRU00473"/>
    </source>
</evidence>
<evidence type="ECO:0000256" key="1">
    <source>
        <dbReference type="ARBA" id="ARBA00004442"/>
    </source>
</evidence>
<dbReference type="InterPro" id="IPR002368">
    <property type="entry name" value="OmpA"/>
</dbReference>
<accession>A0A1J6YKQ2</accession>
<evidence type="ECO:0000256" key="4">
    <source>
        <dbReference type="ARBA" id="ARBA00023237"/>
    </source>
</evidence>
<evidence type="ECO:0000256" key="3">
    <source>
        <dbReference type="ARBA" id="ARBA00023136"/>
    </source>
</evidence>
<comment type="subcellular location">
    <subcellularLocation>
        <location evidence="1">Cell outer membrane</location>
    </subcellularLocation>
</comment>
<feature type="domain" description="OmpA-like" evidence="6">
    <location>
        <begin position="144"/>
        <end position="271"/>
    </location>
</feature>
<dbReference type="PRINTS" id="PR01022">
    <property type="entry name" value="OUTRMMBRANEA"/>
</dbReference>